<keyword evidence="3" id="KW-1185">Reference proteome</keyword>
<keyword evidence="1" id="KW-0812">Transmembrane</keyword>
<keyword evidence="1" id="KW-1133">Transmembrane helix</keyword>
<organism evidence="2 3">
    <name type="scientific">Porites evermanni</name>
    <dbReference type="NCBI Taxonomy" id="104178"/>
    <lineage>
        <taxon>Eukaryota</taxon>
        <taxon>Metazoa</taxon>
        <taxon>Cnidaria</taxon>
        <taxon>Anthozoa</taxon>
        <taxon>Hexacorallia</taxon>
        <taxon>Scleractinia</taxon>
        <taxon>Fungiina</taxon>
        <taxon>Poritidae</taxon>
        <taxon>Porites</taxon>
    </lineage>
</organism>
<feature type="non-terminal residue" evidence="2">
    <location>
        <position position="1"/>
    </location>
</feature>
<protein>
    <submittedName>
        <fullName evidence="2">Uncharacterized protein</fullName>
    </submittedName>
</protein>
<evidence type="ECO:0000313" key="3">
    <source>
        <dbReference type="Proteomes" id="UP001159427"/>
    </source>
</evidence>
<gene>
    <name evidence="2" type="ORF">PEVE_00004649</name>
</gene>
<dbReference type="Proteomes" id="UP001159427">
    <property type="component" value="Unassembled WGS sequence"/>
</dbReference>
<sequence length="144" mass="16397">KISSCPCVIQARLDEKADRLEATVEICNVVQSSLTEVFVWQLINSNGASLAVLCLKKSESQQALRVLLGITIDSYSDRFNSFKVMAVIHRWFHKSRIPLLIMGLLLMKLHFNKTGMMEILRLLYIEVYLAASQFLLSWPIFCCA</sequence>
<accession>A0ABN8QJ00</accession>
<proteinExistence type="predicted"/>
<dbReference type="EMBL" id="CALNXI010001291">
    <property type="protein sequence ID" value="CAH3163605.1"/>
    <property type="molecule type" value="Genomic_DNA"/>
</dbReference>
<reference evidence="2 3" key="1">
    <citation type="submission" date="2022-05" db="EMBL/GenBank/DDBJ databases">
        <authorList>
            <consortium name="Genoscope - CEA"/>
            <person name="William W."/>
        </authorList>
    </citation>
    <scope>NUCLEOTIDE SEQUENCE [LARGE SCALE GENOMIC DNA]</scope>
</reference>
<evidence type="ECO:0000256" key="1">
    <source>
        <dbReference type="SAM" id="Phobius"/>
    </source>
</evidence>
<keyword evidence="1" id="KW-0472">Membrane</keyword>
<feature type="transmembrane region" description="Helical" evidence="1">
    <location>
        <begin position="123"/>
        <end position="141"/>
    </location>
</feature>
<feature type="non-terminal residue" evidence="2">
    <location>
        <position position="144"/>
    </location>
</feature>
<comment type="caution">
    <text evidence="2">The sequence shown here is derived from an EMBL/GenBank/DDBJ whole genome shotgun (WGS) entry which is preliminary data.</text>
</comment>
<name>A0ABN8QJ00_9CNID</name>
<evidence type="ECO:0000313" key="2">
    <source>
        <dbReference type="EMBL" id="CAH3163605.1"/>
    </source>
</evidence>